<dbReference type="CDD" id="cd07717">
    <property type="entry name" value="RNaseZ_ZiPD-like_MBL-fold"/>
    <property type="match status" value="1"/>
</dbReference>
<dbReference type="Pfam" id="PF00753">
    <property type="entry name" value="Lactamase_B"/>
    <property type="match status" value="1"/>
</dbReference>
<gene>
    <name evidence="8 10" type="primary">rnz</name>
    <name evidence="10" type="ORF">CSEC_0679</name>
</gene>
<keyword evidence="7 8" id="KW-0862">Zinc</keyword>
<dbReference type="SUPFAM" id="SSF56281">
    <property type="entry name" value="Metallo-hydrolase/oxidoreductase"/>
    <property type="match status" value="1"/>
</dbReference>
<comment type="cofactor">
    <cofactor evidence="8">
        <name>Zn(2+)</name>
        <dbReference type="ChEBI" id="CHEBI:29105"/>
    </cofactor>
    <text evidence="8">Binds 2 Zn(2+) ions.</text>
</comment>
<dbReference type="InterPro" id="IPR013471">
    <property type="entry name" value="RNase_Z/BN"/>
</dbReference>
<comment type="caution">
    <text evidence="10">The sequence shown here is derived from an EMBL/GenBank/DDBJ whole genome shotgun (WGS) entry which is preliminary data.</text>
</comment>
<dbReference type="InterPro" id="IPR001279">
    <property type="entry name" value="Metallo-B-lactamas"/>
</dbReference>
<evidence type="ECO:0000256" key="7">
    <source>
        <dbReference type="ARBA" id="ARBA00022833"/>
    </source>
</evidence>
<dbReference type="Proteomes" id="UP000031552">
    <property type="component" value="Unassembled WGS sequence"/>
</dbReference>
<sequence>MSARDLIILGTSSQQPTRYRNHGAYLFRWNEEGLLFDPGEGTQRQFIFANIAPPTVNRIFVSHFHGDHCLGLGSMLMRLNLDQVTHPIHCYYPASGKKYFDRLRYGTIYHENIQVIEHPVSEEGVVHDDGKFCIEAKFLNHGVDNIGWRITEPDLRKFDEAKLKTFRIVGTMVKKLIEQGFIEVDGKKITIEEVSWIRKGDSIAVVIDTRPCKQAVELARDVEILLSESTYLEEHKDLAHKNFHLTARQAAEIAKEAKAKKLVLTHYSARYLDHRLFEKEAREVFPNTVAACDLMAIPFPKNPPKE</sequence>
<dbReference type="NCBIfam" id="NF000801">
    <property type="entry name" value="PRK00055.1-3"/>
    <property type="match status" value="1"/>
</dbReference>
<evidence type="ECO:0000256" key="1">
    <source>
        <dbReference type="ARBA" id="ARBA00011738"/>
    </source>
</evidence>
<evidence type="ECO:0000256" key="3">
    <source>
        <dbReference type="ARBA" id="ARBA00022722"/>
    </source>
</evidence>
<keyword evidence="4 8" id="KW-0479">Metal-binding</keyword>
<feature type="domain" description="Metallo-beta-lactamase" evidence="9">
    <location>
        <begin position="24"/>
        <end position="121"/>
    </location>
</feature>
<feature type="binding site" evidence="8">
    <location>
        <position position="63"/>
    </location>
    <ligand>
        <name>Zn(2+)</name>
        <dbReference type="ChEBI" id="CHEBI:29105"/>
        <label>1</label>
        <note>catalytic</note>
    </ligand>
</feature>
<keyword evidence="3 8" id="KW-0540">Nuclease</keyword>
<feature type="binding site" evidence="8">
    <location>
        <position position="266"/>
    </location>
    <ligand>
        <name>Zn(2+)</name>
        <dbReference type="ChEBI" id="CHEBI:29105"/>
        <label>2</label>
        <note>catalytic</note>
    </ligand>
</feature>
<reference evidence="10" key="2">
    <citation type="submission" date="2014-09" db="EMBL/GenBank/DDBJ databases">
        <title>Criblamydia sequanensis harbors a mega-plasmid encoding arsenite resistance.</title>
        <authorList>
            <person name="Bertelli C."/>
            <person name="Goesmann A."/>
            <person name="Greub G."/>
        </authorList>
    </citation>
    <scope>NUCLEOTIDE SEQUENCE [LARGE SCALE GENOMIC DNA]</scope>
    <source>
        <strain evidence="10">CRIB-18</strain>
    </source>
</reference>
<proteinExistence type="inferred from homology"/>
<dbReference type="GO" id="GO:0008270">
    <property type="term" value="F:zinc ion binding"/>
    <property type="evidence" value="ECO:0007669"/>
    <property type="project" value="UniProtKB-UniRule"/>
</dbReference>
<evidence type="ECO:0000256" key="6">
    <source>
        <dbReference type="ARBA" id="ARBA00022801"/>
    </source>
</evidence>
<keyword evidence="6 8" id="KW-0378">Hydrolase</keyword>
<evidence type="ECO:0000256" key="4">
    <source>
        <dbReference type="ARBA" id="ARBA00022723"/>
    </source>
</evidence>
<protein>
    <recommendedName>
        <fullName evidence="8">Ribonuclease Z</fullName>
        <shortName evidence="8">RNase Z</shortName>
        <ecNumber evidence="8">3.1.26.11</ecNumber>
    </recommendedName>
    <alternativeName>
        <fullName evidence="8">tRNA 3 endonuclease</fullName>
    </alternativeName>
    <alternativeName>
        <fullName evidence="8">tRNase Z</fullName>
    </alternativeName>
</protein>
<organism evidence="10 11">
    <name type="scientific">Candidatus Criblamydia sequanensis CRIB-18</name>
    <dbReference type="NCBI Taxonomy" id="1437425"/>
    <lineage>
        <taxon>Bacteria</taxon>
        <taxon>Pseudomonadati</taxon>
        <taxon>Chlamydiota</taxon>
        <taxon>Chlamydiia</taxon>
        <taxon>Parachlamydiales</taxon>
        <taxon>Candidatus Criblamydiaceae</taxon>
        <taxon>Candidatus Criblamydia</taxon>
    </lineage>
</organism>
<keyword evidence="2 8" id="KW-0819">tRNA processing</keyword>
<comment type="similarity">
    <text evidence="8">Belongs to the RNase Z family.</text>
</comment>
<evidence type="ECO:0000259" key="9">
    <source>
        <dbReference type="Pfam" id="PF00753"/>
    </source>
</evidence>
<feature type="binding site" evidence="8">
    <location>
        <position position="68"/>
    </location>
    <ligand>
        <name>Zn(2+)</name>
        <dbReference type="ChEBI" id="CHEBI:29105"/>
        <label>2</label>
        <note>catalytic</note>
    </ligand>
</feature>
<feature type="binding site" evidence="8">
    <location>
        <position position="67"/>
    </location>
    <ligand>
        <name>Zn(2+)</name>
        <dbReference type="ChEBI" id="CHEBI:29105"/>
        <label>2</label>
        <note>catalytic</note>
    </ligand>
</feature>
<comment type="subunit">
    <text evidence="1 8">Homodimer.</text>
</comment>
<dbReference type="NCBIfam" id="NF000804">
    <property type="entry name" value="PRK00055.2-1"/>
    <property type="match status" value="1"/>
</dbReference>
<dbReference type="GO" id="GO:0042781">
    <property type="term" value="F:3'-tRNA processing endoribonuclease activity"/>
    <property type="evidence" value="ECO:0007669"/>
    <property type="project" value="UniProtKB-UniRule"/>
</dbReference>
<keyword evidence="5 8" id="KW-0255">Endonuclease</keyword>
<feature type="binding site" evidence="8">
    <location>
        <position position="141"/>
    </location>
    <ligand>
        <name>Zn(2+)</name>
        <dbReference type="ChEBI" id="CHEBI:29105"/>
        <label>1</label>
        <note>catalytic</note>
    </ligand>
</feature>
<name>A0A090CYD0_9BACT</name>
<dbReference type="HAMAP" id="MF_01818">
    <property type="entry name" value="RNase_Z_BN"/>
    <property type="match status" value="1"/>
</dbReference>
<dbReference type="STRING" id="1437425.CSEC_0679"/>
<dbReference type="OrthoDB" id="9800940at2"/>
<comment type="function">
    <text evidence="8">Zinc phosphodiesterase, which displays some tRNA 3'-processing endonuclease activity. Probably involved in tRNA maturation, by removing a 3'-trailer from precursor tRNA.</text>
</comment>
<dbReference type="EC" id="3.1.26.11" evidence="8"/>
<dbReference type="PANTHER" id="PTHR46018">
    <property type="entry name" value="ZINC PHOSPHODIESTERASE ELAC PROTEIN 1"/>
    <property type="match status" value="1"/>
</dbReference>
<reference evidence="10" key="1">
    <citation type="submission" date="2013-12" db="EMBL/GenBank/DDBJ databases">
        <authorList>
            <person name="Linke B."/>
        </authorList>
    </citation>
    <scope>NUCLEOTIDE SEQUENCE [LARGE SCALE GENOMIC DNA]</scope>
    <source>
        <strain evidence="10">CRIB-18</strain>
    </source>
</reference>
<feature type="binding site" evidence="8">
    <location>
        <position position="208"/>
    </location>
    <ligand>
        <name>Zn(2+)</name>
        <dbReference type="ChEBI" id="CHEBI:29105"/>
        <label>1</label>
        <note>catalytic</note>
    </ligand>
</feature>
<dbReference type="NCBIfam" id="TIGR02651">
    <property type="entry name" value="RNase_Z"/>
    <property type="match status" value="1"/>
</dbReference>
<dbReference type="AlphaFoldDB" id="A0A090CYD0"/>
<evidence type="ECO:0000256" key="5">
    <source>
        <dbReference type="ARBA" id="ARBA00022759"/>
    </source>
</evidence>
<dbReference type="RefSeq" id="WP_041016992.1">
    <property type="nucleotide sequence ID" value="NZ_CCEJ010000003.1"/>
</dbReference>
<evidence type="ECO:0000313" key="11">
    <source>
        <dbReference type="Proteomes" id="UP000031552"/>
    </source>
</evidence>
<keyword evidence="11" id="KW-1185">Reference proteome</keyword>
<dbReference type="Gene3D" id="3.60.15.10">
    <property type="entry name" value="Ribonuclease Z/Hydroxyacylglutathione hydrolase-like"/>
    <property type="match status" value="1"/>
</dbReference>
<evidence type="ECO:0000256" key="8">
    <source>
        <dbReference type="HAMAP-Rule" id="MF_01818"/>
    </source>
</evidence>
<dbReference type="EMBL" id="CCEJ010000003">
    <property type="protein sequence ID" value="CDR33512.1"/>
    <property type="molecule type" value="Genomic_DNA"/>
</dbReference>
<feature type="active site" description="Proton acceptor" evidence="8">
    <location>
        <position position="67"/>
    </location>
</feature>
<evidence type="ECO:0000313" key="10">
    <source>
        <dbReference type="EMBL" id="CDR33512.1"/>
    </source>
</evidence>
<feature type="binding site" evidence="8">
    <location>
        <position position="208"/>
    </location>
    <ligand>
        <name>Zn(2+)</name>
        <dbReference type="ChEBI" id="CHEBI:29105"/>
        <label>2</label>
        <note>catalytic</note>
    </ligand>
</feature>
<dbReference type="PANTHER" id="PTHR46018:SF2">
    <property type="entry name" value="ZINC PHOSPHODIESTERASE ELAC PROTEIN 1"/>
    <property type="match status" value="1"/>
</dbReference>
<comment type="catalytic activity">
    <reaction evidence="8">
        <text>Endonucleolytic cleavage of RNA, removing extra 3' nucleotides from tRNA precursor, generating 3' termini of tRNAs. A 3'-hydroxy group is left at the tRNA terminus and a 5'-phosphoryl group is left at the trailer molecule.</text>
        <dbReference type="EC" id="3.1.26.11"/>
    </reaction>
</comment>
<dbReference type="InterPro" id="IPR036866">
    <property type="entry name" value="RibonucZ/Hydroxyglut_hydro"/>
</dbReference>
<accession>A0A090CYD0</accession>
<dbReference type="eggNOG" id="COG1234">
    <property type="taxonomic scope" value="Bacteria"/>
</dbReference>
<feature type="binding site" evidence="8">
    <location>
        <position position="65"/>
    </location>
    <ligand>
        <name>Zn(2+)</name>
        <dbReference type="ChEBI" id="CHEBI:29105"/>
        <label>1</label>
        <note>catalytic</note>
    </ligand>
</feature>
<evidence type="ECO:0000256" key="2">
    <source>
        <dbReference type="ARBA" id="ARBA00022694"/>
    </source>
</evidence>